<evidence type="ECO:0000259" key="4">
    <source>
        <dbReference type="Pfam" id="PF20866"/>
    </source>
</evidence>
<proteinExistence type="predicted"/>
<dbReference type="Pfam" id="PF20866">
    <property type="entry name" value="MdcG_N"/>
    <property type="match status" value="1"/>
</dbReference>
<reference evidence="5 6" key="1">
    <citation type="submission" date="2023-03" db="EMBL/GenBank/DDBJ databases">
        <title>Bacillus Genome Sequencing.</title>
        <authorList>
            <person name="Dunlap C."/>
        </authorList>
    </citation>
    <scope>NUCLEOTIDE SEQUENCE [LARGE SCALE GENOMIC DNA]</scope>
    <source>
        <strain evidence="5 6">B-14544</strain>
    </source>
</reference>
<dbReference type="InterPro" id="IPR017557">
    <property type="entry name" value="Holo-ACP_synthase"/>
</dbReference>
<comment type="caution">
    <text evidence="5">The sequence shown here is derived from an EMBL/GenBank/DDBJ whole genome shotgun (WGS) entry which is preliminary data.</text>
</comment>
<dbReference type="EMBL" id="JARMQG010000367">
    <property type="protein sequence ID" value="MED3564492.1"/>
    <property type="molecule type" value="Genomic_DNA"/>
</dbReference>
<sequence length="201" mass="22402">MGVNPHDLLKIGSVKDLMCYSPIPDWVTDSISMAPFVVVRRARAPEGFISVGIRGSRRSERFAAFLPTEKMIEQITPEQLVNGRRWIGNPKEIFCWVGIVSQILENYPFTWGLAGSTGFELSSGIETTTSNSDIDIIMRKSSRLTVSIAKRLKKELETIPVRVDVQVESNEGAFSLSEYVMSVGKNLLLRTQDGPILIKNV</sequence>
<evidence type="ECO:0000256" key="1">
    <source>
        <dbReference type="ARBA" id="ARBA00022679"/>
    </source>
</evidence>
<evidence type="ECO:0000256" key="2">
    <source>
        <dbReference type="ARBA" id="ARBA00022695"/>
    </source>
</evidence>
<dbReference type="InterPro" id="IPR049180">
    <property type="entry name" value="MdcG_C"/>
</dbReference>
<evidence type="ECO:0000259" key="3">
    <source>
        <dbReference type="Pfam" id="PF10620"/>
    </source>
</evidence>
<gene>
    <name evidence="5" type="ORF">P4447_18920</name>
</gene>
<name>A0ABU6NFC3_9BACI</name>
<keyword evidence="6" id="KW-1185">Reference proteome</keyword>
<dbReference type="InterPro" id="IPR048903">
    <property type="entry name" value="MdcG_N"/>
</dbReference>
<evidence type="ECO:0000313" key="5">
    <source>
        <dbReference type="EMBL" id="MED3564492.1"/>
    </source>
</evidence>
<organism evidence="5 6">
    <name type="scientific">Bacillus xiapuensis</name>
    <dbReference type="NCBI Taxonomy" id="2014075"/>
    <lineage>
        <taxon>Bacteria</taxon>
        <taxon>Bacillati</taxon>
        <taxon>Bacillota</taxon>
        <taxon>Bacilli</taxon>
        <taxon>Bacillales</taxon>
        <taxon>Bacillaceae</taxon>
        <taxon>Bacillus</taxon>
    </lineage>
</organism>
<feature type="domain" description="Phosphoribosyl-dephospho-CoA transferase MdcG C-terminal" evidence="3">
    <location>
        <begin position="100"/>
        <end position="199"/>
    </location>
</feature>
<evidence type="ECO:0000313" key="6">
    <source>
        <dbReference type="Proteomes" id="UP001330749"/>
    </source>
</evidence>
<keyword evidence="2" id="KW-0548">Nucleotidyltransferase</keyword>
<dbReference type="NCBIfam" id="TIGR03135">
    <property type="entry name" value="malonate_mdcG"/>
    <property type="match status" value="1"/>
</dbReference>
<feature type="domain" description="Phosphoribosyl-dephospho-CoA transferase MdcG N-terminal" evidence="4">
    <location>
        <begin position="5"/>
        <end position="77"/>
    </location>
</feature>
<accession>A0ABU6NFC3</accession>
<dbReference type="Proteomes" id="UP001330749">
    <property type="component" value="Unassembled WGS sequence"/>
</dbReference>
<protein>
    <submittedName>
        <fullName evidence="5">Malonate decarboxylase holo-ACP synthase</fullName>
    </submittedName>
</protein>
<dbReference type="NCBIfam" id="NF002332">
    <property type="entry name" value="PRK01293.1"/>
    <property type="match status" value="1"/>
</dbReference>
<keyword evidence="1" id="KW-0808">Transferase</keyword>
<dbReference type="Pfam" id="PF10620">
    <property type="entry name" value="MdcG"/>
    <property type="match status" value="1"/>
</dbReference>
<dbReference type="RefSeq" id="WP_327969634.1">
    <property type="nucleotide sequence ID" value="NZ_JARMQG010000367.1"/>
</dbReference>